<sequence length="116" mass="13044">HYYGFTEQQRSAAQTYHDQVGENYFTDLVEIHEALGLVTHYHDAVAVVPITGKTDLEVLLLSHTPGNSLYKLLYYTITTFHQKFYQPCHSISMAWPPVVSGPRGAQAQIPAIIRVA</sequence>
<dbReference type="AlphaFoldDB" id="A0AAV2QXR0"/>
<name>A0AAV2QXR0_MEGNR</name>
<dbReference type="Proteomes" id="UP001497623">
    <property type="component" value="Unassembled WGS sequence"/>
</dbReference>
<gene>
    <name evidence="1" type="ORF">MNOR_LOCUS18242</name>
</gene>
<feature type="non-terminal residue" evidence="1">
    <location>
        <position position="116"/>
    </location>
</feature>
<keyword evidence="2" id="KW-1185">Reference proteome</keyword>
<proteinExistence type="predicted"/>
<protein>
    <submittedName>
        <fullName evidence="1">Uncharacterized protein</fullName>
    </submittedName>
</protein>
<feature type="non-terminal residue" evidence="1">
    <location>
        <position position="1"/>
    </location>
</feature>
<organism evidence="1 2">
    <name type="scientific">Meganyctiphanes norvegica</name>
    <name type="common">Northern krill</name>
    <name type="synonym">Thysanopoda norvegica</name>
    <dbReference type="NCBI Taxonomy" id="48144"/>
    <lineage>
        <taxon>Eukaryota</taxon>
        <taxon>Metazoa</taxon>
        <taxon>Ecdysozoa</taxon>
        <taxon>Arthropoda</taxon>
        <taxon>Crustacea</taxon>
        <taxon>Multicrustacea</taxon>
        <taxon>Malacostraca</taxon>
        <taxon>Eumalacostraca</taxon>
        <taxon>Eucarida</taxon>
        <taxon>Euphausiacea</taxon>
        <taxon>Euphausiidae</taxon>
        <taxon>Meganyctiphanes</taxon>
    </lineage>
</organism>
<evidence type="ECO:0000313" key="1">
    <source>
        <dbReference type="EMBL" id="CAL4106041.1"/>
    </source>
</evidence>
<evidence type="ECO:0000313" key="2">
    <source>
        <dbReference type="Proteomes" id="UP001497623"/>
    </source>
</evidence>
<comment type="caution">
    <text evidence="1">The sequence shown here is derived from an EMBL/GenBank/DDBJ whole genome shotgun (WGS) entry which is preliminary data.</text>
</comment>
<reference evidence="1 2" key="1">
    <citation type="submission" date="2024-05" db="EMBL/GenBank/DDBJ databases">
        <authorList>
            <person name="Wallberg A."/>
        </authorList>
    </citation>
    <scope>NUCLEOTIDE SEQUENCE [LARGE SCALE GENOMIC DNA]</scope>
</reference>
<accession>A0AAV2QXR0</accession>
<dbReference type="EMBL" id="CAXKWB010012942">
    <property type="protein sequence ID" value="CAL4106041.1"/>
    <property type="molecule type" value="Genomic_DNA"/>
</dbReference>